<dbReference type="PROSITE" id="PS50113">
    <property type="entry name" value="PAC"/>
    <property type="match status" value="1"/>
</dbReference>
<evidence type="ECO:0000259" key="15">
    <source>
        <dbReference type="PROSITE" id="PS50112"/>
    </source>
</evidence>
<evidence type="ECO:0000256" key="7">
    <source>
        <dbReference type="ARBA" id="ARBA00022777"/>
    </source>
</evidence>
<dbReference type="SMART" id="SM00065">
    <property type="entry name" value="GAF"/>
    <property type="match status" value="1"/>
</dbReference>
<gene>
    <name evidence="18" type="ORF">CDN99_10860</name>
</gene>
<dbReference type="CDD" id="cd00130">
    <property type="entry name" value="PAS"/>
    <property type="match status" value="1"/>
</dbReference>
<keyword evidence="6" id="KW-0547">Nucleotide-binding</keyword>
<evidence type="ECO:0000256" key="11">
    <source>
        <dbReference type="SAM" id="MobiDB-lite"/>
    </source>
</evidence>
<keyword evidence="19" id="KW-1185">Reference proteome</keyword>
<keyword evidence="12" id="KW-0472">Membrane</keyword>
<evidence type="ECO:0000256" key="2">
    <source>
        <dbReference type="ARBA" id="ARBA00004370"/>
    </source>
</evidence>
<keyword evidence="8" id="KW-0067">ATP-binding</keyword>
<protein>
    <recommendedName>
        <fullName evidence="3">histidine kinase</fullName>
        <ecNumber evidence="3">2.7.13.3</ecNumber>
    </recommendedName>
</protein>
<dbReference type="EMBL" id="NIOF01000004">
    <property type="protein sequence ID" value="OWQ90684.1"/>
    <property type="molecule type" value="Genomic_DNA"/>
</dbReference>
<feature type="compositionally biased region" description="Pro residues" evidence="11">
    <location>
        <begin position="964"/>
        <end position="973"/>
    </location>
</feature>
<feature type="domain" description="PAC" evidence="16">
    <location>
        <begin position="333"/>
        <end position="383"/>
    </location>
</feature>
<evidence type="ECO:0000256" key="5">
    <source>
        <dbReference type="ARBA" id="ARBA00022679"/>
    </source>
</evidence>
<dbReference type="PROSITE" id="PS50885">
    <property type="entry name" value="HAMP"/>
    <property type="match status" value="1"/>
</dbReference>
<dbReference type="InterPro" id="IPR003594">
    <property type="entry name" value="HATPase_dom"/>
</dbReference>
<evidence type="ECO:0000259" key="17">
    <source>
        <dbReference type="PROSITE" id="PS50885"/>
    </source>
</evidence>
<dbReference type="CDD" id="cd06225">
    <property type="entry name" value="HAMP"/>
    <property type="match status" value="1"/>
</dbReference>
<dbReference type="InterPro" id="IPR036097">
    <property type="entry name" value="HisK_dim/P_sf"/>
</dbReference>
<evidence type="ECO:0000256" key="6">
    <source>
        <dbReference type="ARBA" id="ARBA00022741"/>
    </source>
</evidence>
<dbReference type="SUPFAM" id="SSF158472">
    <property type="entry name" value="HAMP domain-like"/>
    <property type="match status" value="1"/>
</dbReference>
<dbReference type="GO" id="GO:0006355">
    <property type="term" value="P:regulation of DNA-templated transcription"/>
    <property type="evidence" value="ECO:0007669"/>
    <property type="project" value="InterPro"/>
</dbReference>
<keyword evidence="9" id="KW-0902">Two-component regulatory system</keyword>
<dbReference type="GO" id="GO:0000155">
    <property type="term" value="F:phosphorelay sensor kinase activity"/>
    <property type="evidence" value="ECO:0007669"/>
    <property type="project" value="InterPro"/>
</dbReference>
<evidence type="ECO:0000256" key="10">
    <source>
        <dbReference type="PROSITE-ProRule" id="PRU00169"/>
    </source>
</evidence>
<evidence type="ECO:0000256" key="4">
    <source>
        <dbReference type="ARBA" id="ARBA00022553"/>
    </source>
</evidence>
<dbReference type="GO" id="GO:0016020">
    <property type="term" value="C:membrane"/>
    <property type="evidence" value="ECO:0007669"/>
    <property type="project" value="UniProtKB-SubCell"/>
</dbReference>
<dbReference type="Gene3D" id="3.30.450.20">
    <property type="entry name" value="PAS domain"/>
    <property type="match status" value="1"/>
</dbReference>
<dbReference type="Pfam" id="PF01590">
    <property type="entry name" value="GAF"/>
    <property type="match status" value="1"/>
</dbReference>
<dbReference type="SMART" id="SM00388">
    <property type="entry name" value="HisKA"/>
    <property type="match status" value="1"/>
</dbReference>
<dbReference type="EC" id="2.7.13.3" evidence="3"/>
<evidence type="ECO:0000259" key="16">
    <source>
        <dbReference type="PROSITE" id="PS50113"/>
    </source>
</evidence>
<dbReference type="Gene3D" id="6.10.340.10">
    <property type="match status" value="1"/>
</dbReference>
<dbReference type="Proteomes" id="UP000197468">
    <property type="component" value="Unassembled WGS sequence"/>
</dbReference>
<evidence type="ECO:0000256" key="12">
    <source>
        <dbReference type="SAM" id="Phobius"/>
    </source>
</evidence>
<evidence type="ECO:0000256" key="3">
    <source>
        <dbReference type="ARBA" id="ARBA00012438"/>
    </source>
</evidence>
<dbReference type="SMART" id="SM00448">
    <property type="entry name" value="REC"/>
    <property type="match status" value="1"/>
</dbReference>
<keyword evidence="4 10" id="KW-0597">Phosphoprotein</keyword>
<dbReference type="InterPro" id="IPR004358">
    <property type="entry name" value="Sig_transdc_His_kin-like_C"/>
</dbReference>
<evidence type="ECO:0000313" key="19">
    <source>
        <dbReference type="Proteomes" id="UP000197468"/>
    </source>
</evidence>
<proteinExistence type="predicted"/>
<keyword evidence="5" id="KW-0808">Transferase</keyword>
<dbReference type="SUPFAM" id="SSF55785">
    <property type="entry name" value="PYP-like sensor domain (PAS domain)"/>
    <property type="match status" value="1"/>
</dbReference>
<feature type="transmembrane region" description="Helical" evidence="12">
    <location>
        <begin position="171"/>
        <end position="193"/>
    </location>
</feature>
<organism evidence="18 19">
    <name type="scientific">Roseateles aquatilis</name>
    <dbReference type="NCBI Taxonomy" id="431061"/>
    <lineage>
        <taxon>Bacteria</taxon>
        <taxon>Pseudomonadati</taxon>
        <taxon>Pseudomonadota</taxon>
        <taxon>Betaproteobacteria</taxon>
        <taxon>Burkholderiales</taxon>
        <taxon>Sphaerotilaceae</taxon>
        <taxon>Roseateles</taxon>
    </lineage>
</organism>
<dbReference type="SMART" id="SM00086">
    <property type="entry name" value="PAC"/>
    <property type="match status" value="1"/>
</dbReference>
<dbReference type="PANTHER" id="PTHR43065">
    <property type="entry name" value="SENSOR HISTIDINE KINASE"/>
    <property type="match status" value="1"/>
</dbReference>
<dbReference type="AlphaFoldDB" id="A0A246JDM5"/>
<dbReference type="SUPFAM" id="SSF47384">
    <property type="entry name" value="Homodimeric domain of signal transducing histidine kinase"/>
    <property type="match status" value="1"/>
</dbReference>
<dbReference type="Gene3D" id="3.30.565.10">
    <property type="entry name" value="Histidine kinase-like ATPase, C-terminal domain"/>
    <property type="match status" value="1"/>
</dbReference>
<dbReference type="Pfam" id="PF00072">
    <property type="entry name" value="Response_reg"/>
    <property type="match status" value="1"/>
</dbReference>
<dbReference type="PRINTS" id="PR00344">
    <property type="entry name" value="BCTRLSENSOR"/>
</dbReference>
<dbReference type="SMART" id="SM00387">
    <property type="entry name" value="HATPase_c"/>
    <property type="match status" value="1"/>
</dbReference>
<dbReference type="InterPro" id="IPR003660">
    <property type="entry name" value="HAMP_dom"/>
</dbReference>
<dbReference type="SUPFAM" id="SSF55781">
    <property type="entry name" value="GAF domain-like"/>
    <property type="match status" value="1"/>
</dbReference>
<name>A0A246JDM5_9BURK</name>
<keyword evidence="12" id="KW-0812">Transmembrane</keyword>
<keyword evidence="7" id="KW-0418">Kinase</keyword>
<dbReference type="InterPro" id="IPR005467">
    <property type="entry name" value="His_kinase_dom"/>
</dbReference>
<dbReference type="CDD" id="cd00156">
    <property type="entry name" value="REC"/>
    <property type="match status" value="1"/>
</dbReference>
<dbReference type="InterPro" id="IPR035965">
    <property type="entry name" value="PAS-like_dom_sf"/>
</dbReference>
<dbReference type="InterPro" id="IPR013767">
    <property type="entry name" value="PAS_fold"/>
</dbReference>
<reference evidence="18 19" key="1">
    <citation type="journal article" date="2008" name="Int. J. Syst. Evol. Microbiol.">
        <title>Description of Roseateles aquatilis sp. nov. and Roseateles terrae sp. nov., in the class Betaproteobacteria, and emended description of the genus Roseateles.</title>
        <authorList>
            <person name="Gomila M."/>
            <person name="Bowien B."/>
            <person name="Falsen E."/>
            <person name="Moore E.R."/>
            <person name="Lalucat J."/>
        </authorList>
    </citation>
    <scope>NUCLEOTIDE SEQUENCE [LARGE SCALE GENOMIC DNA]</scope>
    <source>
        <strain evidence="18 19">CCUG 48205</strain>
    </source>
</reference>
<feature type="region of interest" description="Disordered" evidence="11">
    <location>
        <begin position="946"/>
        <end position="973"/>
    </location>
</feature>
<dbReference type="Pfam" id="PF00989">
    <property type="entry name" value="PAS"/>
    <property type="match status" value="1"/>
</dbReference>
<evidence type="ECO:0000313" key="18">
    <source>
        <dbReference type="EMBL" id="OWQ90684.1"/>
    </source>
</evidence>
<evidence type="ECO:0000259" key="13">
    <source>
        <dbReference type="PROSITE" id="PS50109"/>
    </source>
</evidence>
<dbReference type="NCBIfam" id="TIGR00229">
    <property type="entry name" value="sensory_box"/>
    <property type="match status" value="1"/>
</dbReference>
<evidence type="ECO:0000256" key="1">
    <source>
        <dbReference type="ARBA" id="ARBA00000085"/>
    </source>
</evidence>
<evidence type="ECO:0000256" key="8">
    <source>
        <dbReference type="ARBA" id="ARBA00022840"/>
    </source>
</evidence>
<dbReference type="Gene3D" id="1.10.287.130">
    <property type="match status" value="1"/>
</dbReference>
<dbReference type="PANTHER" id="PTHR43065:SF42">
    <property type="entry name" value="TWO-COMPONENT SENSOR PPRA"/>
    <property type="match status" value="1"/>
</dbReference>
<dbReference type="InterPro" id="IPR011006">
    <property type="entry name" value="CheY-like_superfamily"/>
</dbReference>
<dbReference type="InterPro" id="IPR000700">
    <property type="entry name" value="PAS-assoc_C"/>
</dbReference>
<dbReference type="OrthoDB" id="9792270at2"/>
<dbReference type="InterPro" id="IPR001610">
    <property type="entry name" value="PAC"/>
</dbReference>
<dbReference type="Gene3D" id="3.40.50.2300">
    <property type="match status" value="1"/>
</dbReference>
<dbReference type="RefSeq" id="WP_088384891.1">
    <property type="nucleotide sequence ID" value="NZ_NIOF01000004.1"/>
</dbReference>
<dbReference type="SMART" id="SM00091">
    <property type="entry name" value="PAS"/>
    <property type="match status" value="1"/>
</dbReference>
<dbReference type="InterPro" id="IPR000014">
    <property type="entry name" value="PAS"/>
</dbReference>
<accession>A0A246JDM5</accession>
<feature type="domain" description="Histidine kinase" evidence="13">
    <location>
        <begin position="582"/>
        <end position="811"/>
    </location>
</feature>
<feature type="domain" description="PAS" evidence="15">
    <location>
        <begin position="255"/>
        <end position="326"/>
    </location>
</feature>
<feature type="domain" description="Response regulatory" evidence="14">
    <location>
        <begin position="831"/>
        <end position="950"/>
    </location>
</feature>
<evidence type="ECO:0000259" key="14">
    <source>
        <dbReference type="PROSITE" id="PS50110"/>
    </source>
</evidence>
<dbReference type="InterPro" id="IPR036890">
    <property type="entry name" value="HATPase_C_sf"/>
</dbReference>
<keyword evidence="12" id="KW-1133">Transmembrane helix</keyword>
<dbReference type="Pfam" id="PF00672">
    <property type="entry name" value="HAMP"/>
    <property type="match status" value="1"/>
</dbReference>
<comment type="subcellular location">
    <subcellularLocation>
        <location evidence="2">Membrane</location>
    </subcellularLocation>
</comment>
<feature type="compositionally biased region" description="Low complexity" evidence="11">
    <location>
        <begin position="948"/>
        <end position="963"/>
    </location>
</feature>
<dbReference type="SMART" id="SM00304">
    <property type="entry name" value="HAMP"/>
    <property type="match status" value="1"/>
</dbReference>
<evidence type="ECO:0000256" key="9">
    <source>
        <dbReference type="ARBA" id="ARBA00023012"/>
    </source>
</evidence>
<comment type="caution">
    <text evidence="18">The sequence shown here is derived from an EMBL/GenBank/DDBJ whole genome shotgun (WGS) entry which is preliminary data.</text>
</comment>
<dbReference type="InterPro" id="IPR029016">
    <property type="entry name" value="GAF-like_dom_sf"/>
</dbReference>
<dbReference type="Pfam" id="PF02518">
    <property type="entry name" value="HATPase_c"/>
    <property type="match status" value="1"/>
</dbReference>
<dbReference type="InterPro" id="IPR003018">
    <property type="entry name" value="GAF"/>
</dbReference>
<feature type="domain" description="HAMP" evidence="17">
    <location>
        <begin position="195"/>
        <end position="247"/>
    </location>
</feature>
<dbReference type="PROSITE" id="PS50110">
    <property type="entry name" value="RESPONSE_REGULATORY"/>
    <property type="match status" value="1"/>
</dbReference>
<sequence length="973" mass="105190">MKISIRLAIVGGACALAALAIAIALGASSRQVADGVRKNREAADIVESVAGLRYLTLEYARQPEVRIETQWASTYGSLGAVLDRARDFDAGAERESIAQVRAAYEKCPALFAELVQAQRARSAGEGDPHVLEEWTGRLTAAMSRLTLIMMTESFRLQDISREVVATAQHRAFTIVTALSAILVVMVAVGMFLVSRGIARPLARLREGMLRVGAGDLAHTIGSTGSDEIADLAREFDRMSALLGTTTVSRDRLAQSEEQTRLIVDSALDAVVNIDREGRITRWNPQAEVVFGWQREEAVGRLLADTIVPERFREAHRIGLRRYLDTGVETVLNQRVELRALRRDGAEFPVELAITAIRTDDAVSFCAFLRDITDRKQGEARLKAQLARLDLLNQITRAIGERQDLHSIFQAVIRNLEDNAPVDFSCVCLRDESGDAMRVIAVGAKSAPLATEIAMPEQAAFSIDGNGLSQCVKGQLVYEPDVSVLPFPFPERLARGGLRSLVIAPLQSENRVFGVLVAARRAPQAFSSSDCEFLQQLSEHVSLASHQAQLYGALHQAYDDLRLTQQAILQQERLRALGQMASGIAHDINNAISPAMLYTESLLEREPGLSASARRALTNIAQAIDDVAATVARMREFYRQRETGAALVRVPLNQLVGQVVELTRARWSDMPQQRGAVIRLRTELSPGDPEVLGTDSELREAMINLIFNAVDAMPDGGDLTLRTGTVDGPVPGGTGTGTGAVVMLEVIDNGAGMDEATRRRCLDPFFTTKGERGTGLGLAMVYGIAQRHGADLEISSEVGQGTRVALRFAAPSPDSGAMPASVEPDEKPPPLRVLLVDDDPLLLRSLQETLEADGHAVSTANAGQAGIDAFRDAARRDGGFQVVVTDLGMPHVDGRQVATAVKTASPGTPVILLTGWGQRLIDDDDIPRHVDDVLAKPPKLRELRRALRRAAQAAASRPVPEGGEPTPPGAPETP</sequence>
<dbReference type="InterPro" id="IPR001789">
    <property type="entry name" value="Sig_transdc_resp-reg_receiver"/>
</dbReference>
<dbReference type="Gene3D" id="3.30.450.40">
    <property type="match status" value="1"/>
</dbReference>
<dbReference type="PROSITE" id="PS50112">
    <property type="entry name" value="PAS"/>
    <property type="match status" value="1"/>
</dbReference>
<comment type="catalytic activity">
    <reaction evidence="1">
        <text>ATP + protein L-histidine = ADP + protein N-phospho-L-histidine.</text>
        <dbReference type="EC" id="2.7.13.3"/>
    </reaction>
</comment>
<dbReference type="Pfam" id="PF00512">
    <property type="entry name" value="HisKA"/>
    <property type="match status" value="1"/>
</dbReference>
<dbReference type="InterPro" id="IPR003661">
    <property type="entry name" value="HisK_dim/P_dom"/>
</dbReference>
<dbReference type="GO" id="GO:0005524">
    <property type="term" value="F:ATP binding"/>
    <property type="evidence" value="ECO:0007669"/>
    <property type="project" value="UniProtKB-KW"/>
</dbReference>
<dbReference type="PROSITE" id="PS50109">
    <property type="entry name" value="HIS_KIN"/>
    <property type="match status" value="1"/>
</dbReference>
<feature type="modified residue" description="4-aspartylphosphate" evidence="10">
    <location>
        <position position="885"/>
    </location>
</feature>
<dbReference type="SUPFAM" id="SSF52172">
    <property type="entry name" value="CheY-like"/>
    <property type="match status" value="1"/>
</dbReference>
<dbReference type="SUPFAM" id="SSF55874">
    <property type="entry name" value="ATPase domain of HSP90 chaperone/DNA topoisomerase II/histidine kinase"/>
    <property type="match status" value="1"/>
</dbReference>